<dbReference type="NCBIfam" id="NF033517">
    <property type="entry name" value="transpos_IS66"/>
    <property type="match status" value="1"/>
</dbReference>
<feature type="compositionally biased region" description="Basic and acidic residues" evidence="1">
    <location>
        <begin position="71"/>
        <end position="81"/>
    </location>
</feature>
<comment type="caution">
    <text evidence="5">The sequence shown here is derived from an EMBL/GenBank/DDBJ whole genome shotgun (WGS) entry which is preliminary data.</text>
</comment>
<dbReference type="Pfam" id="PF20042">
    <property type="entry name" value="DUF6444"/>
    <property type="match status" value="1"/>
</dbReference>
<evidence type="ECO:0000259" key="2">
    <source>
        <dbReference type="Pfam" id="PF03050"/>
    </source>
</evidence>
<evidence type="ECO:0000256" key="1">
    <source>
        <dbReference type="SAM" id="MobiDB-lite"/>
    </source>
</evidence>
<feature type="compositionally biased region" description="Polar residues" evidence="1">
    <location>
        <begin position="56"/>
        <end position="67"/>
    </location>
</feature>
<feature type="domain" description="DUF6444" evidence="4">
    <location>
        <begin position="32"/>
        <end position="95"/>
    </location>
</feature>
<evidence type="ECO:0000259" key="4">
    <source>
        <dbReference type="Pfam" id="PF20042"/>
    </source>
</evidence>
<name>A0ABD4TPD6_9EURY</name>
<protein>
    <submittedName>
        <fullName evidence="5">IS66 family transposase</fullName>
    </submittedName>
</protein>
<dbReference type="InterPro" id="IPR004291">
    <property type="entry name" value="Transposase_IS66_central"/>
</dbReference>
<dbReference type="RefSeq" id="WP_255333588.1">
    <property type="nucleotide sequence ID" value="NZ_VOTZ01000051.1"/>
</dbReference>
<evidence type="ECO:0000313" key="6">
    <source>
        <dbReference type="Proteomes" id="UP001524383"/>
    </source>
</evidence>
<dbReference type="PANTHER" id="PTHR33678:SF1">
    <property type="entry name" value="BLL1576 PROTEIN"/>
    <property type="match status" value="1"/>
</dbReference>
<evidence type="ECO:0000313" key="5">
    <source>
        <dbReference type="EMBL" id="MCQ1539613.1"/>
    </source>
</evidence>
<proteinExistence type="predicted"/>
<keyword evidence="6" id="KW-1185">Reference proteome</keyword>
<feature type="domain" description="Transposase IS66 zinc-finger binding" evidence="3">
    <location>
        <begin position="113"/>
        <end position="158"/>
    </location>
</feature>
<dbReference type="PROSITE" id="PS01088">
    <property type="entry name" value="CAP_1"/>
    <property type="match status" value="1"/>
</dbReference>
<dbReference type="PANTHER" id="PTHR33678">
    <property type="entry name" value="BLL1576 PROTEIN"/>
    <property type="match status" value="1"/>
</dbReference>
<dbReference type="AlphaFoldDB" id="A0ABD4TPD6"/>
<sequence length="492" mass="55984">MERDEILALAQHNPEALVTIIHSHEETIQHQQEIIQRLEETVRRLEARIAELERQLTMNSRNSSRPPSTDGFKRPQKERTKTGKRPGGQKGHEGRTIEWCETPDEIHTHRASVCDGCGASLEDVPAESVQKRQVHDIPPPQIIVTEHHAETVICPHCGQIHEASFPDEVSAHLQYGQNIRALMVYLCIYQLLPYERASEIFTDLYGCSPVKATLMKSIADCATNLEGFESRVKHLLSEVPILNVDETGLRVNGKREWLHTASTDLLTLYGHHSKRGGKAMDAIGVLPVFKGIMVHDCWSPYFKYPCEHAVCNAHILRDLKGISENFGQNWSDVMQDLLIEIHTAVQEAPESADSLSQIEIEEFQRRFDDIIETGIAENPLSTEPVPKKRGKKKNTRPQNLIERCQKYRTEILRFMTDFRVPFTNNLAERDIRMVKVQQKISGSFRSVEGVANFCRVRGYISTVKKNEGSVLAAIKGSFRREPFMPTVAYRYS</sequence>
<organism evidence="5 6">
    <name type="scientific">Methanocalculus taiwanensis</name>
    <dbReference type="NCBI Taxonomy" id="106207"/>
    <lineage>
        <taxon>Archaea</taxon>
        <taxon>Methanobacteriati</taxon>
        <taxon>Methanobacteriota</taxon>
        <taxon>Stenosarchaea group</taxon>
        <taxon>Methanomicrobia</taxon>
        <taxon>Methanomicrobiales</taxon>
        <taxon>Methanocalculaceae</taxon>
        <taxon>Methanocalculus</taxon>
    </lineage>
</organism>
<gene>
    <name evidence="5" type="ORF">FTO68_11600</name>
</gene>
<dbReference type="Pfam" id="PF03050">
    <property type="entry name" value="DDE_Tnp_IS66"/>
    <property type="match status" value="1"/>
</dbReference>
<feature type="domain" description="Transposase IS66 central" evidence="2">
    <location>
        <begin position="173"/>
        <end position="450"/>
    </location>
</feature>
<dbReference type="Pfam" id="PF13005">
    <property type="entry name" value="zf-IS66"/>
    <property type="match status" value="1"/>
</dbReference>
<feature type="region of interest" description="Disordered" evidence="1">
    <location>
        <begin position="55"/>
        <end position="96"/>
    </location>
</feature>
<dbReference type="EMBL" id="VOTZ01000051">
    <property type="protein sequence ID" value="MCQ1539613.1"/>
    <property type="molecule type" value="Genomic_DNA"/>
</dbReference>
<dbReference type="InterPro" id="IPR045618">
    <property type="entry name" value="DUF6444"/>
</dbReference>
<dbReference type="InterPro" id="IPR018106">
    <property type="entry name" value="CAP_CS_N"/>
</dbReference>
<dbReference type="InterPro" id="IPR052344">
    <property type="entry name" value="Transposase-related"/>
</dbReference>
<reference evidence="5 6" key="1">
    <citation type="submission" date="2019-08" db="EMBL/GenBank/DDBJ databases">
        <authorList>
            <person name="Chen S.-C."/>
            <person name="Lai M.-C."/>
            <person name="You Y.-T."/>
        </authorList>
    </citation>
    <scope>NUCLEOTIDE SEQUENCE [LARGE SCALE GENOMIC DNA]</scope>
    <source>
        <strain evidence="5 6">P2F9704a</strain>
    </source>
</reference>
<dbReference type="Proteomes" id="UP001524383">
    <property type="component" value="Unassembled WGS sequence"/>
</dbReference>
<evidence type="ECO:0000259" key="3">
    <source>
        <dbReference type="Pfam" id="PF13005"/>
    </source>
</evidence>
<accession>A0ABD4TPD6</accession>
<dbReference type="InterPro" id="IPR024474">
    <property type="entry name" value="Znf_dom_IS66"/>
</dbReference>